<protein>
    <submittedName>
        <fullName evidence="3">Uncharacterized protein</fullName>
    </submittedName>
</protein>
<evidence type="ECO:0000256" key="2">
    <source>
        <dbReference type="SAM" id="Phobius"/>
    </source>
</evidence>
<accession>A0A1R4EVT8</accession>
<feature type="compositionally biased region" description="Pro residues" evidence="1">
    <location>
        <begin position="54"/>
        <end position="74"/>
    </location>
</feature>
<organism evidence="3 4">
    <name type="scientific">Brevundimonas diminuta 3F5N</name>
    <dbReference type="NCBI Taxonomy" id="1255603"/>
    <lineage>
        <taxon>Bacteria</taxon>
        <taxon>Pseudomonadati</taxon>
        <taxon>Pseudomonadota</taxon>
        <taxon>Alphaproteobacteria</taxon>
        <taxon>Caulobacterales</taxon>
        <taxon>Caulobacteraceae</taxon>
        <taxon>Brevundimonas</taxon>
    </lineage>
</organism>
<feature type="transmembrane region" description="Helical" evidence="2">
    <location>
        <begin position="12"/>
        <end position="32"/>
    </location>
</feature>
<dbReference type="AlphaFoldDB" id="A0A1R4EVT8"/>
<name>A0A1R4EVT8_BREDI</name>
<evidence type="ECO:0000256" key="1">
    <source>
        <dbReference type="SAM" id="MobiDB-lite"/>
    </source>
</evidence>
<proteinExistence type="predicted"/>
<evidence type="ECO:0000313" key="3">
    <source>
        <dbReference type="EMBL" id="SJM47695.1"/>
    </source>
</evidence>
<gene>
    <name evidence="3" type="ORF">FM111_01060</name>
</gene>
<keyword evidence="2" id="KW-0472">Membrane</keyword>
<keyword evidence="2" id="KW-1133">Transmembrane helix</keyword>
<dbReference type="RefSeq" id="WP_087138896.1">
    <property type="nucleotide sequence ID" value="NZ_FUIE01000010.1"/>
</dbReference>
<reference evidence="3 4" key="1">
    <citation type="submission" date="2017-02" db="EMBL/GenBank/DDBJ databases">
        <authorList>
            <person name="Peterson S.W."/>
        </authorList>
    </citation>
    <scope>NUCLEOTIDE SEQUENCE [LARGE SCALE GENOMIC DNA]</scope>
    <source>
        <strain evidence="3 4">3F5N</strain>
    </source>
</reference>
<keyword evidence="2" id="KW-0812">Transmembrane</keyword>
<evidence type="ECO:0000313" key="4">
    <source>
        <dbReference type="Proteomes" id="UP000195766"/>
    </source>
</evidence>
<sequence>MANSSSGGANVGLAFIVGALVVVVAVLAWFLLGRGGPMRPETPNLNVDINVPAPRLPEAPDRPAPPKLPSPTEPPQVAAPEPKA</sequence>
<feature type="region of interest" description="Disordered" evidence="1">
    <location>
        <begin position="50"/>
        <end position="84"/>
    </location>
</feature>
<dbReference type="EMBL" id="FUIE01000010">
    <property type="protein sequence ID" value="SJM47695.1"/>
    <property type="molecule type" value="Genomic_DNA"/>
</dbReference>
<dbReference type="Proteomes" id="UP000195766">
    <property type="component" value="Unassembled WGS sequence"/>
</dbReference>